<reference evidence="1 2" key="1">
    <citation type="submission" date="2024-09" db="EMBL/GenBank/DDBJ databases">
        <authorList>
            <person name="Sun Q."/>
            <person name="Mori K."/>
        </authorList>
    </citation>
    <scope>NUCLEOTIDE SEQUENCE [LARGE SCALE GENOMIC DNA]</scope>
    <source>
        <strain evidence="1 2">ATCC 51285</strain>
    </source>
</reference>
<name>A0ABV5ZDR1_9GAMM</name>
<organism evidence="1 2">
    <name type="scientific">Balneatrix alpica</name>
    <dbReference type="NCBI Taxonomy" id="75684"/>
    <lineage>
        <taxon>Bacteria</taxon>
        <taxon>Pseudomonadati</taxon>
        <taxon>Pseudomonadota</taxon>
        <taxon>Gammaproteobacteria</taxon>
        <taxon>Oceanospirillales</taxon>
        <taxon>Balneatrichaceae</taxon>
        <taxon>Balneatrix</taxon>
    </lineage>
</organism>
<comment type="caution">
    <text evidence="1">The sequence shown here is derived from an EMBL/GenBank/DDBJ whole genome shotgun (WGS) entry which is preliminary data.</text>
</comment>
<protein>
    <submittedName>
        <fullName evidence="1">Uncharacterized protein</fullName>
    </submittedName>
</protein>
<keyword evidence="2" id="KW-1185">Reference proteome</keyword>
<accession>A0ABV5ZDR1</accession>
<dbReference type="Proteomes" id="UP001589628">
    <property type="component" value="Unassembled WGS sequence"/>
</dbReference>
<gene>
    <name evidence="1" type="ORF">ACFFLH_13450</name>
</gene>
<proteinExistence type="predicted"/>
<dbReference type="RefSeq" id="WP_035461842.1">
    <property type="nucleotide sequence ID" value="NZ_JAUESS010000006.1"/>
</dbReference>
<evidence type="ECO:0000313" key="1">
    <source>
        <dbReference type="EMBL" id="MFB9887421.1"/>
    </source>
</evidence>
<sequence length="81" mass="9162">MMYAELIDQDDFRRLVRDLGVSVSEQDGPEACCRAALQWQQHSGCSSLRALLDALQSERHLLHPEVSQALDRVLVPGLFNR</sequence>
<evidence type="ECO:0000313" key="2">
    <source>
        <dbReference type="Proteomes" id="UP001589628"/>
    </source>
</evidence>
<dbReference type="EMBL" id="JBHLZN010000004">
    <property type="protein sequence ID" value="MFB9887421.1"/>
    <property type="molecule type" value="Genomic_DNA"/>
</dbReference>